<organism evidence="2 3">
    <name type="scientific">Symbiodinium necroappetens</name>
    <dbReference type="NCBI Taxonomy" id="1628268"/>
    <lineage>
        <taxon>Eukaryota</taxon>
        <taxon>Sar</taxon>
        <taxon>Alveolata</taxon>
        <taxon>Dinophyceae</taxon>
        <taxon>Suessiales</taxon>
        <taxon>Symbiodiniaceae</taxon>
        <taxon>Symbiodinium</taxon>
    </lineage>
</organism>
<dbReference type="Proteomes" id="UP000601435">
    <property type="component" value="Unassembled WGS sequence"/>
</dbReference>
<protein>
    <submittedName>
        <fullName evidence="2">Uncharacterized protein</fullName>
    </submittedName>
</protein>
<evidence type="ECO:0000313" key="3">
    <source>
        <dbReference type="Proteomes" id="UP000601435"/>
    </source>
</evidence>
<proteinExistence type="predicted"/>
<evidence type="ECO:0000313" key="2">
    <source>
        <dbReference type="EMBL" id="CAE7787683.1"/>
    </source>
</evidence>
<feature type="compositionally biased region" description="Low complexity" evidence="1">
    <location>
        <begin position="1"/>
        <end position="18"/>
    </location>
</feature>
<comment type="caution">
    <text evidence="2">The sequence shown here is derived from an EMBL/GenBank/DDBJ whole genome shotgun (WGS) entry which is preliminary data.</text>
</comment>
<feature type="region of interest" description="Disordered" evidence="1">
    <location>
        <begin position="1"/>
        <end position="36"/>
    </location>
</feature>
<evidence type="ECO:0000256" key="1">
    <source>
        <dbReference type="SAM" id="MobiDB-lite"/>
    </source>
</evidence>
<dbReference type="AlphaFoldDB" id="A0A812YH80"/>
<reference evidence="2" key="1">
    <citation type="submission" date="2021-02" db="EMBL/GenBank/DDBJ databases">
        <authorList>
            <person name="Dougan E. K."/>
            <person name="Rhodes N."/>
            <person name="Thang M."/>
            <person name="Chan C."/>
        </authorList>
    </citation>
    <scope>NUCLEOTIDE SEQUENCE</scope>
</reference>
<name>A0A812YH80_9DINO</name>
<accession>A0A812YH80</accession>
<dbReference type="OrthoDB" id="425371at2759"/>
<gene>
    <name evidence="2" type="ORF">SNEC2469_LOCUS23119</name>
</gene>
<dbReference type="EMBL" id="CAJNJA010042828">
    <property type="protein sequence ID" value="CAE7787683.1"/>
    <property type="molecule type" value="Genomic_DNA"/>
</dbReference>
<keyword evidence="3" id="KW-1185">Reference proteome</keyword>
<sequence length="201" mass="22570">MFGSDTSSPPSTVTSQEPCSRLLSLKANGSQKTKRLTKLTDEEKAGIMEMTSPQDIPREERKRQYSALRRAILRSANPALTAKFSLCDDDSRFGMLKTFLVNQGVGAIEVEEKYTRFVAELRTDKYVTIFQLEKIYGKSAEAKAFIADLIKGSWVALQWHTTFFEVGSGPASYTNLSMCIRSSWDSAPTGRYCALRHDIFQ</sequence>